<name>A0A2P2MS78_RHIMU</name>
<reference evidence="1" key="1">
    <citation type="submission" date="2018-02" db="EMBL/GenBank/DDBJ databases">
        <title>Rhizophora mucronata_Transcriptome.</title>
        <authorList>
            <person name="Meera S.P."/>
            <person name="Sreeshan A."/>
            <person name="Augustine A."/>
        </authorList>
    </citation>
    <scope>NUCLEOTIDE SEQUENCE</scope>
    <source>
        <tissue evidence="1">Leaf</tissue>
    </source>
</reference>
<accession>A0A2P2MS78</accession>
<dbReference type="AlphaFoldDB" id="A0A2P2MS78"/>
<sequence length="48" mass="5433">MPFRSSTSQLESASLIVLRASQASVHYVWIPIDVRVCSIQKILRTIMT</sequence>
<organism evidence="1">
    <name type="scientific">Rhizophora mucronata</name>
    <name type="common">Asiatic mangrove</name>
    <dbReference type="NCBI Taxonomy" id="61149"/>
    <lineage>
        <taxon>Eukaryota</taxon>
        <taxon>Viridiplantae</taxon>
        <taxon>Streptophyta</taxon>
        <taxon>Embryophyta</taxon>
        <taxon>Tracheophyta</taxon>
        <taxon>Spermatophyta</taxon>
        <taxon>Magnoliopsida</taxon>
        <taxon>eudicotyledons</taxon>
        <taxon>Gunneridae</taxon>
        <taxon>Pentapetalae</taxon>
        <taxon>rosids</taxon>
        <taxon>fabids</taxon>
        <taxon>Malpighiales</taxon>
        <taxon>Rhizophoraceae</taxon>
        <taxon>Rhizophora</taxon>
    </lineage>
</organism>
<proteinExistence type="predicted"/>
<dbReference type="EMBL" id="GGEC01052578">
    <property type="protein sequence ID" value="MBX33062.1"/>
    <property type="molecule type" value="Transcribed_RNA"/>
</dbReference>
<protein>
    <submittedName>
        <fullName evidence="1">Uncharacterized protein MANES_03G001100</fullName>
    </submittedName>
</protein>
<evidence type="ECO:0000313" key="1">
    <source>
        <dbReference type="EMBL" id="MBX33062.1"/>
    </source>
</evidence>